<gene>
    <name evidence="8" type="ORF">NEMVEDRAFT_v1g198456</name>
</gene>
<sequence length="383" mass="43305">MSQNGTVHESRTFIKGIWRVEGLIIVVVNSMALAVFLSKTFRIKKSSYLFVNLSIADLQVGLTLIINGIYGIAYDNVDKDLPYIIPMNRTSVISSLYTLSAIAIENAYAIFAPFKHRLLGKMPYIFAIALTWIVPILTLLISRMLFELKVWLTIQMSFAIGALGIVFGCYLAIWIKAKYASPFANNRPVNNKLTVTLFLITLLSFLCYLPYAAFSLYDSWHEIDVLDDDHFQGLMYASSFLNFLAYSFRMPEFRKELCQFFCKCCLRRSVAASVQVEVPLRSNREGQPSVISLNVVTSVEQEESRGNPKGMPGGKAVVTVFISSLMILVVMDVIFHDRDSGNIDSQDIFRGSQIDRHEHSKGDAYRGAFSVAKIENIYRQREK</sequence>
<evidence type="ECO:0000256" key="4">
    <source>
        <dbReference type="ARBA" id="ARBA00022989"/>
    </source>
</evidence>
<dbReference type="AlphaFoldDB" id="A7RKK1"/>
<dbReference type="InParanoid" id="A7RKK1"/>
<dbReference type="PROSITE" id="PS50262">
    <property type="entry name" value="G_PROTEIN_RECEP_F1_2"/>
    <property type="match status" value="1"/>
</dbReference>
<feature type="transmembrane region" description="Helical" evidence="6">
    <location>
        <begin position="231"/>
        <end position="248"/>
    </location>
</feature>
<evidence type="ECO:0000256" key="6">
    <source>
        <dbReference type="SAM" id="Phobius"/>
    </source>
</evidence>
<feature type="transmembrane region" description="Helical" evidence="6">
    <location>
        <begin position="193"/>
        <end position="211"/>
    </location>
</feature>
<evidence type="ECO:0000256" key="2">
    <source>
        <dbReference type="ARBA" id="ARBA00022475"/>
    </source>
</evidence>
<keyword evidence="5 6" id="KW-0472">Membrane</keyword>
<comment type="subcellular location">
    <subcellularLocation>
        <location evidence="1">Cell membrane</location>
        <topology evidence="1">Multi-pass membrane protein</topology>
    </subcellularLocation>
</comment>
<dbReference type="Gene3D" id="1.20.1070.10">
    <property type="entry name" value="Rhodopsin 7-helix transmembrane proteins"/>
    <property type="match status" value="1"/>
</dbReference>
<feature type="transmembrane region" description="Helical" evidence="6">
    <location>
        <begin position="92"/>
        <end position="112"/>
    </location>
</feature>
<accession>A7RKK1</accession>
<dbReference type="GO" id="GO:0005886">
    <property type="term" value="C:plasma membrane"/>
    <property type="evidence" value="ECO:0007669"/>
    <property type="project" value="UniProtKB-SubCell"/>
</dbReference>
<protein>
    <recommendedName>
        <fullName evidence="7">G-protein coupled receptors family 1 profile domain-containing protein</fullName>
    </recommendedName>
</protein>
<dbReference type="PANTHER" id="PTHR22750">
    <property type="entry name" value="G-PROTEIN COUPLED RECEPTOR"/>
    <property type="match status" value="1"/>
</dbReference>
<dbReference type="Proteomes" id="UP000001593">
    <property type="component" value="Unassembled WGS sequence"/>
</dbReference>
<dbReference type="HOGENOM" id="CLU_009579_16_2_1"/>
<reference evidence="8 9" key="1">
    <citation type="journal article" date="2007" name="Science">
        <title>Sea anemone genome reveals ancestral eumetazoan gene repertoire and genomic organization.</title>
        <authorList>
            <person name="Putnam N.H."/>
            <person name="Srivastava M."/>
            <person name="Hellsten U."/>
            <person name="Dirks B."/>
            <person name="Chapman J."/>
            <person name="Salamov A."/>
            <person name="Terry A."/>
            <person name="Shapiro H."/>
            <person name="Lindquist E."/>
            <person name="Kapitonov V.V."/>
            <person name="Jurka J."/>
            <person name="Genikhovich G."/>
            <person name="Grigoriev I.V."/>
            <person name="Lucas S.M."/>
            <person name="Steele R.E."/>
            <person name="Finnerty J.R."/>
            <person name="Technau U."/>
            <person name="Martindale M.Q."/>
            <person name="Rokhsar D.S."/>
        </authorList>
    </citation>
    <scope>NUCLEOTIDE SEQUENCE [LARGE SCALE GENOMIC DNA]</scope>
    <source>
        <strain evidence="9">CH2 X CH6</strain>
    </source>
</reference>
<feature type="transmembrane region" description="Helical" evidence="6">
    <location>
        <begin position="124"/>
        <end position="146"/>
    </location>
</feature>
<evidence type="ECO:0000256" key="3">
    <source>
        <dbReference type="ARBA" id="ARBA00022692"/>
    </source>
</evidence>
<dbReference type="GO" id="GO:0004930">
    <property type="term" value="F:G protein-coupled receptor activity"/>
    <property type="evidence" value="ECO:0007669"/>
    <property type="project" value="InterPro"/>
</dbReference>
<evidence type="ECO:0000259" key="7">
    <source>
        <dbReference type="PROSITE" id="PS50262"/>
    </source>
</evidence>
<dbReference type="EMBL" id="DS469516">
    <property type="protein sequence ID" value="EDO48001.1"/>
    <property type="molecule type" value="Genomic_DNA"/>
</dbReference>
<proteinExistence type="predicted"/>
<evidence type="ECO:0000313" key="9">
    <source>
        <dbReference type="Proteomes" id="UP000001593"/>
    </source>
</evidence>
<feature type="domain" description="G-protein coupled receptors family 1 profile" evidence="7">
    <location>
        <begin position="28"/>
        <end position="246"/>
    </location>
</feature>
<feature type="transmembrane region" description="Helical" evidence="6">
    <location>
        <begin position="316"/>
        <end position="335"/>
    </location>
</feature>
<evidence type="ECO:0000313" key="8">
    <source>
        <dbReference type="EMBL" id="EDO48001.1"/>
    </source>
</evidence>
<dbReference type="OMA" id="HESRTFI"/>
<keyword evidence="4 6" id="KW-1133">Transmembrane helix</keyword>
<dbReference type="CDD" id="cd00637">
    <property type="entry name" value="7tm_classA_rhodopsin-like"/>
    <property type="match status" value="1"/>
</dbReference>
<dbReference type="InterPro" id="IPR000276">
    <property type="entry name" value="GPCR_Rhodpsn"/>
</dbReference>
<dbReference type="Pfam" id="PF00001">
    <property type="entry name" value="7tm_1"/>
    <property type="match status" value="1"/>
</dbReference>
<organism evidence="8 9">
    <name type="scientific">Nematostella vectensis</name>
    <name type="common">Starlet sea anemone</name>
    <dbReference type="NCBI Taxonomy" id="45351"/>
    <lineage>
        <taxon>Eukaryota</taxon>
        <taxon>Metazoa</taxon>
        <taxon>Cnidaria</taxon>
        <taxon>Anthozoa</taxon>
        <taxon>Hexacorallia</taxon>
        <taxon>Actiniaria</taxon>
        <taxon>Edwardsiidae</taxon>
        <taxon>Nematostella</taxon>
    </lineage>
</organism>
<dbReference type="eggNOG" id="ENOG502QQUE">
    <property type="taxonomic scope" value="Eukaryota"/>
</dbReference>
<evidence type="ECO:0000256" key="5">
    <source>
        <dbReference type="ARBA" id="ARBA00023136"/>
    </source>
</evidence>
<dbReference type="InterPro" id="IPR017452">
    <property type="entry name" value="GPCR_Rhodpsn_7TM"/>
</dbReference>
<feature type="transmembrane region" description="Helical" evidence="6">
    <location>
        <begin position="16"/>
        <end position="37"/>
    </location>
</feature>
<keyword evidence="3 6" id="KW-0812">Transmembrane</keyword>
<evidence type="ECO:0000256" key="1">
    <source>
        <dbReference type="ARBA" id="ARBA00004651"/>
    </source>
</evidence>
<keyword evidence="9" id="KW-1185">Reference proteome</keyword>
<feature type="transmembrane region" description="Helical" evidence="6">
    <location>
        <begin position="152"/>
        <end position="173"/>
    </location>
</feature>
<dbReference type="PhylomeDB" id="A7RKK1"/>
<name>A7RKK1_NEMVE</name>
<keyword evidence="2" id="KW-1003">Cell membrane</keyword>
<dbReference type="PRINTS" id="PR00237">
    <property type="entry name" value="GPCRRHODOPSN"/>
</dbReference>
<feature type="transmembrane region" description="Helical" evidence="6">
    <location>
        <begin position="49"/>
        <end position="72"/>
    </location>
</feature>
<dbReference type="SUPFAM" id="SSF81321">
    <property type="entry name" value="Family A G protein-coupled receptor-like"/>
    <property type="match status" value="1"/>
</dbReference>